<dbReference type="EMBL" id="JAGXOE010000232">
    <property type="protein sequence ID" value="MBS4104521.1"/>
    <property type="molecule type" value="Genomic_DNA"/>
</dbReference>
<evidence type="ECO:0000313" key="4">
    <source>
        <dbReference type="Proteomes" id="UP000271626"/>
    </source>
</evidence>
<dbReference type="RefSeq" id="WP_126194834.1">
    <property type="nucleotide sequence ID" value="NZ_CP085954.1"/>
</dbReference>
<dbReference type="PROSITE" id="PS51831">
    <property type="entry name" value="HD"/>
    <property type="match status" value="1"/>
</dbReference>
<keyword evidence="3" id="KW-0378">Hydrolase</keyword>
<dbReference type="Gene3D" id="1.10.3210.10">
    <property type="entry name" value="Hypothetical protein af1432"/>
    <property type="match status" value="1"/>
</dbReference>
<dbReference type="Proteomes" id="UP000676853">
    <property type="component" value="Unassembled WGS sequence"/>
</dbReference>
<organism evidence="3 4">
    <name type="scientific">Tsukamurella paurometabola</name>
    <name type="common">Corynebacterium paurometabolum</name>
    <dbReference type="NCBI Taxonomy" id="2061"/>
    <lineage>
        <taxon>Bacteria</taxon>
        <taxon>Bacillati</taxon>
        <taxon>Actinomycetota</taxon>
        <taxon>Actinomycetes</taxon>
        <taxon>Mycobacteriales</taxon>
        <taxon>Tsukamurellaceae</taxon>
        <taxon>Tsukamurella</taxon>
    </lineage>
</organism>
<evidence type="ECO:0000313" key="3">
    <source>
        <dbReference type="EMBL" id="VDR37447.1"/>
    </source>
</evidence>
<sequence>MTPGELSLGRRLVLMAQAAAIAGVRIPQAAAGPRGDLGRDRGPTSLPGGADAARAYELAVGTLDAPVLAHSLRCWEWARVLAPAPVDEEELFIACLLHDLHLGGPEDTRFGCFAAHGGSTARSLVPGPSGERIARAVERHFDPIASREPLAGALHDAAHLDVAGYRAAELDRRFAEMVCAHYPRDGFATAFLAAIAHEAAVRPRSVAAAMRWAGIALPVRLNPLDRLPGPVPR</sequence>
<dbReference type="EMBL" id="LR131273">
    <property type="protein sequence ID" value="VDR37447.1"/>
    <property type="molecule type" value="Genomic_DNA"/>
</dbReference>
<dbReference type="AlphaFoldDB" id="A0A3P8KN93"/>
<protein>
    <submittedName>
        <fullName evidence="2">HD domain-containing protein</fullName>
    </submittedName>
    <submittedName>
        <fullName evidence="3">Predicted HD superfamily hydrolase</fullName>
    </submittedName>
</protein>
<dbReference type="Pfam" id="PF01966">
    <property type="entry name" value="HD"/>
    <property type="match status" value="1"/>
</dbReference>
<dbReference type="SMART" id="SM00471">
    <property type="entry name" value="HDc"/>
    <property type="match status" value="1"/>
</dbReference>
<dbReference type="SUPFAM" id="SSF109604">
    <property type="entry name" value="HD-domain/PDEase-like"/>
    <property type="match status" value="1"/>
</dbReference>
<evidence type="ECO:0000313" key="5">
    <source>
        <dbReference type="Proteomes" id="UP000676853"/>
    </source>
</evidence>
<dbReference type="GO" id="GO:0016787">
    <property type="term" value="F:hydrolase activity"/>
    <property type="evidence" value="ECO:0007669"/>
    <property type="project" value="UniProtKB-KW"/>
</dbReference>
<dbReference type="InterPro" id="IPR003607">
    <property type="entry name" value="HD/PDEase_dom"/>
</dbReference>
<evidence type="ECO:0000313" key="2">
    <source>
        <dbReference type="EMBL" id="MBS4104521.1"/>
    </source>
</evidence>
<gene>
    <name evidence="2" type="ORF">KFZ73_25235</name>
    <name evidence="3" type="ORF">NCTC10741_00551</name>
</gene>
<dbReference type="OrthoDB" id="8478129at2"/>
<dbReference type="PANTHER" id="PTHR35569:SF1">
    <property type="entry name" value="CYANAMIDE HYDRATASE DDI2-RELATED"/>
    <property type="match status" value="1"/>
</dbReference>
<keyword evidence="5" id="KW-1185">Reference proteome</keyword>
<name>A0A3P8KN93_TSUPA</name>
<evidence type="ECO:0000259" key="1">
    <source>
        <dbReference type="PROSITE" id="PS51831"/>
    </source>
</evidence>
<proteinExistence type="predicted"/>
<feature type="domain" description="HD" evidence="1">
    <location>
        <begin position="67"/>
        <end position="163"/>
    </location>
</feature>
<reference evidence="3 4" key="1">
    <citation type="submission" date="2018-12" db="EMBL/GenBank/DDBJ databases">
        <authorList>
            <consortium name="Pathogen Informatics"/>
        </authorList>
    </citation>
    <scope>NUCLEOTIDE SEQUENCE [LARGE SCALE GENOMIC DNA]</scope>
    <source>
        <strain evidence="3 4">NCTC10741</strain>
    </source>
</reference>
<dbReference type="CDD" id="cd00077">
    <property type="entry name" value="HDc"/>
    <property type="match status" value="1"/>
</dbReference>
<accession>A0A3P8KN93</accession>
<dbReference type="Proteomes" id="UP000271626">
    <property type="component" value="Chromosome"/>
</dbReference>
<dbReference type="InterPro" id="IPR006674">
    <property type="entry name" value="HD_domain"/>
</dbReference>
<reference evidence="2 5" key="2">
    <citation type="submission" date="2021-04" db="EMBL/GenBank/DDBJ databases">
        <title>Whole genome sequence analysis of a thiophenic sulfur metabolizing bacteria.</title>
        <authorList>
            <person name="Akhtar N."/>
            <person name="Akram J."/>
            <person name="Aslam A."/>
        </authorList>
    </citation>
    <scope>NUCLEOTIDE SEQUENCE [LARGE SCALE GENOMIC DNA]</scope>
    <source>
        <strain evidence="2 5">3OW</strain>
    </source>
</reference>
<dbReference type="PANTHER" id="PTHR35569">
    <property type="entry name" value="CYANAMIDE HYDRATASE DDI2-RELATED"/>
    <property type="match status" value="1"/>
</dbReference>